<dbReference type="Proteomes" id="UP000248961">
    <property type="component" value="Unassembled WGS sequence"/>
</dbReference>
<dbReference type="VEuPathDB" id="FungiDB:BO97DRAFT_240570"/>
<proteinExistence type="predicted"/>
<reference evidence="1 2" key="1">
    <citation type="submission" date="2018-02" db="EMBL/GenBank/DDBJ databases">
        <title>The genomes of Aspergillus section Nigri reveals drivers in fungal speciation.</title>
        <authorList>
            <consortium name="DOE Joint Genome Institute"/>
            <person name="Vesth T.C."/>
            <person name="Nybo J."/>
            <person name="Theobald S."/>
            <person name="Brandl J."/>
            <person name="Frisvad J.C."/>
            <person name="Nielsen K.F."/>
            <person name="Lyhne E.K."/>
            <person name="Kogle M.E."/>
            <person name="Kuo A."/>
            <person name="Riley R."/>
            <person name="Clum A."/>
            <person name="Nolan M."/>
            <person name="Lipzen A."/>
            <person name="Salamov A."/>
            <person name="Henrissat B."/>
            <person name="Wiebenga A."/>
            <person name="De vries R.P."/>
            <person name="Grigoriev I.V."/>
            <person name="Mortensen U.H."/>
            <person name="Andersen M.R."/>
            <person name="Baker S.E."/>
        </authorList>
    </citation>
    <scope>NUCLEOTIDE SEQUENCE [LARGE SCALE GENOMIC DNA]</scope>
    <source>
        <strain evidence="1 2">CBS 101889</strain>
    </source>
</reference>
<sequence>MKALVRSPVKVSAVTSPTRSGFADASACAAKCGSVSRCEAWLFSSGGDGRCELYNRGPVATAPSPAFVYGTVGTVRGRTSSHSSSSSVVVAISGSSTRVAVVSSSSSSSSSSFFFFFFFFFGSPCCRNGER</sequence>
<keyword evidence="2" id="KW-1185">Reference proteome</keyword>
<organism evidence="1 2">
    <name type="scientific">Aspergillus homomorphus (strain CBS 101889)</name>
    <dbReference type="NCBI Taxonomy" id="1450537"/>
    <lineage>
        <taxon>Eukaryota</taxon>
        <taxon>Fungi</taxon>
        <taxon>Dikarya</taxon>
        <taxon>Ascomycota</taxon>
        <taxon>Pezizomycotina</taxon>
        <taxon>Eurotiomycetes</taxon>
        <taxon>Eurotiomycetidae</taxon>
        <taxon>Eurotiales</taxon>
        <taxon>Aspergillaceae</taxon>
        <taxon>Aspergillus</taxon>
        <taxon>Aspergillus subgen. Circumdati</taxon>
    </lineage>
</organism>
<gene>
    <name evidence="1" type="ORF">BO97DRAFT_240570</name>
</gene>
<dbReference type="AlphaFoldDB" id="A0A395I7G6"/>
<dbReference type="EMBL" id="KZ824272">
    <property type="protein sequence ID" value="RAL15213.1"/>
    <property type="molecule type" value="Genomic_DNA"/>
</dbReference>
<name>A0A395I7G6_ASPHC</name>
<protein>
    <recommendedName>
        <fullName evidence="3">Apple domain-containing protein</fullName>
    </recommendedName>
</protein>
<dbReference type="RefSeq" id="XP_025554367.1">
    <property type="nucleotide sequence ID" value="XM_025690785.1"/>
</dbReference>
<dbReference type="GeneID" id="37195074"/>
<evidence type="ECO:0008006" key="3">
    <source>
        <dbReference type="Google" id="ProtNLM"/>
    </source>
</evidence>
<accession>A0A395I7G6</accession>
<evidence type="ECO:0000313" key="1">
    <source>
        <dbReference type="EMBL" id="RAL15213.1"/>
    </source>
</evidence>
<dbReference type="Gene3D" id="3.50.4.10">
    <property type="entry name" value="Hepatocyte Growth Factor"/>
    <property type="match status" value="1"/>
</dbReference>
<evidence type="ECO:0000313" key="2">
    <source>
        <dbReference type="Proteomes" id="UP000248961"/>
    </source>
</evidence>